<evidence type="ECO:0000313" key="2">
    <source>
        <dbReference type="EMBL" id="CAF0877630.1"/>
    </source>
</evidence>
<name>A0A8S2HM89_9BILA</name>
<feature type="compositionally biased region" description="Basic residues" evidence="1">
    <location>
        <begin position="80"/>
        <end position="92"/>
    </location>
</feature>
<dbReference type="PANTHER" id="PTHR12697">
    <property type="entry name" value="PBS LYASE HEAT-LIKE PROTEIN"/>
    <property type="match status" value="1"/>
</dbReference>
<gene>
    <name evidence="2" type="ORF">OVA965_LOCUS8453</name>
    <name evidence="3" type="ORF">TMI583_LOCUS8449</name>
</gene>
<proteinExistence type="predicted"/>
<dbReference type="PANTHER" id="PTHR12697:SF20">
    <property type="entry name" value="HEAT REPEAT-CONTAINING PROTEIN 4"/>
    <property type="match status" value="1"/>
</dbReference>
<feature type="region of interest" description="Disordered" evidence="1">
    <location>
        <begin position="946"/>
        <end position="996"/>
    </location>
</feature>
<dbReference type="InterPro" id="IPR011989">
    <property type="entry name" value="ARM-like"/>
</dbReference>
<accession>A0A8S2HM89</accession>
<evidence type="ECO:0000256" key="1">
    <source>
        <dbReference type="SAM" id="MobiDB-lite"/>
    </source>
</evidence>
<dbReference type="AlphaFoldDB" id="A0A8S2HM89"/>
<dbReference type="Proteomes" id="UP000677228">
    <property type="component" value="Unassembled WGS sequence"/>
</dbReference>
<dbReference type="InterPro" id="IPR016024">
    <property type="entry name" value="ARM-type_fold"/>
</dbReference>
<sequence>MRSFTFSEFCAIAPATGFFSRRAVTIELSDGGGATEERHEKLSFNGLHFTTDVIEQICPHVLPYSSFNGHLLYTSPGMAKQRRPHTTPRRPHRLEPITDTNHKENDDIKAISLPYARWAHAQRVRKQKKIGENKQFQPKESIFFMTEIEPREGDDMIGRQGQREIEEDKTTTTRSSDLNTARMSQEMLEKHAQAQAKKDFESMEKNWDKYMFEHMDENTAKYIILKHVHDESRKGRLIEYLKETYHLSTIPNQYEIELIPSPRKVEDVEKKDSSWKKPESRLLERAEKAKDSETVQDKRHTPLYRLPRGLRRHAKQEMKEESNRTAQNMVIENTQIRREQTFYDIMSDKILSTVYRTDHPYEQAMIMGTNVHQPTDEKGVISLSSKLQFDKVLQQTLPPNPEAISSTLVMDSTAAYDRSKPSKGFRRWKSLPKVKDTTPYMRLPSPEQTVVPKWRRKWQVGSQWIDADIDELYGDLQDIHPHVRFTAVVVCARAAQYRTQKEIDSGLKVHLLPEKLLVALECLLQDTVERVRTASAIALLTLDRYSQDAEDILRVCLQTGSPLDKLAASECLADYGITTSDVIHELLKNYFEADDELTREQIILYLAKLSLRTNLVYSLAGEYLNSADADDRILACKLFPLLRSYPNKDITQKLTHLMWEDINSTVRRISGQALGKCGCGQAVHDELVLRLQSKHWKHRVEALKLIGYLGILTAKLMQPYMNCFKDEHVSVRDYACRTTYKIQLRDENIRNLLVEVANYDSIEKVRYSAIEALGLYGMSNDVARRVLLWAVRYDKSPLVRAAAPAALVLLEKADTDILDTLQDRFLIEKEPIVVKSLKEALELYGCNLSQDMPIVEEIRNEVRKLNQKNTIWEKITNLERELRKAEAIERLIAPEPDRPVTPPISNMQSMSKITDNASISSSGFSKAIRDVADNSVYSLPEIWTPETRHDPSIKKSNKAKNLPITTVTTTQPEEFSVNVSNSEQISDMNNADKSYGLPLTSLMPVYEEHENEDEDENEL</sequence>
<comment type="caution">
    <text evidence="3">The sequence shown here is derived from an EMBL/GenBank/DDBJ whole genome shotgun (WGS) entry which is preliminary data.</text>
</comment>
<evidence type="ECO:0000313" key="3">
    <source>
        <dbReference type="EMBL" id="CAF3661811.1"/>
    </source>
</evidence>
<dbReference type="Proteomes" id="UP000682733">
    <property type="component" value="Unassembled WGS sequence"/>
</dbReference>
<evidence type="ECO:0000313" key="4">
    <source>
        <dbReference type="Proteomes" id="UP000682733"/>
    </source>
</evidence>
<protein>
    <recommendedName>
        <fullName evidence="5">HEAT repeat-containing protein 4</fullName>
    </recommendedName>
</protein>
<dbReference type="Gene3D" id="1.25.10.10">
    <property type="entry name" value="Leucine-rich Repeat Variant"/>
    <property type="match status" value="2"/>
</dbReference>
<evidence type="ECO:0008006" key="5">
    <source>
        <dbReference type="Google" id="ProtNLM"/>
    </source>
</evidence>
<dbReference type="GO" id="GO:0016491">
    <property type="term" value="F:oxidoreductase activity"/>
    <property type="evidence" value="ECO:0007669"/>
    <property type="project" value="TreeGrafter"/>
</dbReference>
<reference evidence="3" key="1">
    <citation type="submission" date="2021-02" db="EMBL/GenBank/DDBJ databases">
        <authorList>
            <person name="Nowell W R."/>
        </authorList>
    </citation>
    <scope>NUCLEOTIDE SEQUENCE</scope>
</reference>
<organism evidence="3 4">
    <name type="scientific">Didymodactylos carnosus</name>
    <dbReference type="NCBI Taxonomy" id="1234261"/>
    <lineage>
        <taxon>Eukaryota</taxon>
        <taxon>Metazoa</taxon>
        <taxon>Spiralia</taxon>
        <taxon>Gnathifera</taxon>
        <taxon>Rotifera</taxon>
        <taxon>Eurotatoria</taxon>
        <taxon>Bdelloidea</taxon>
        <taxon>Philodinida</taxon>
        <taxon>Philodinidae</taxon>
        <taxon>Didymodactylos</taxon>
    </lineage>
</organism>
<feature type="region of interest" description="Disordered" evidence="1">
    <location>
        <begin position="76"/>
        <end position="100"/>
    </location>
</feature>
<dbReference type="EMBL" id="CAJNOK010002853">
    <property type="protein sequence ID" value="CAF0877630.1"/>
    <property type="molecule type" value="Genomic_DNA"/>
</dbReference>
<dbReference type="EMBL" id="CAJOBA010002854">
    <property type="protein sequence ID" value="CAF3661811.1"/>
    <property type="molecule type" value="Genomic_DNA"/>
</dbReference>
<dbReference type="SUPFAM" id="SSF48371">
    <property type="entry name" value="ARM repeat"/>
    <property type="match status" value="1"/>
</dbReference>
<feature type="compositionally biased region" description="Polar residues" evidence="1">
    <location>
        <begin position="963"/>
        <end position="992"/>
    </location>
</feature>